<dbReference type="Pfam" id="PF00156">
    <property type="entry name" value="Pribosyltran"/>
    <property type="match status" value="1"/>
</dbReference>
<dbReference type="PANTHER" id="PTHR47505:SF1">
    <property type="entry name" value="DNA UTILIZATION PROTEIN YHGH"/>
    <property type="match status" value="1"/>
</dbReference>
<name>D0BMS4_9LACT</name>
<reference evidence="3" key="1">
    <citation type="submission" date="2009-09" db="EMBL/GenBank/DDBJ databases">
        <authorList>
            <consortium name="The Broad Institute Genome Sequencing Platform"/>
            <person name="Ward D."/>
            <person name="Feldgarden M."/>
            <person name="Earl A."/>
            <person name="Young S.K."/>
            <person name="Zeng Q."/>
            <person name="Koehrsen M."/>
            <person name="Alvarado L."/>
            <person name="Berlin A."/>
            <person name="Bochicchio J."/>
            <person name="Borenstein D."/>
            <person name="Chapman S.B."/>
            <person name="Chen Z."/>
            <person name="Engels R."/>
            <person name="Freedman E."/>
            <person name="Gellesch M."/>
            <person name="Goldberg J."/>
            <person name="Griggs A."/>
            <person name="Gujja S."/>
            <person name="Heilman E."/>
            <person name="Heiman D."/>
            <person name="Hepburn T."/>
            <person name="Howarth C."/>
            <person name="Jen D."/>
            <person name="Larson L."/>
            <person name="Lewis B."/>
            <person name="Mehta T."/>
            <person name="Park D."/>
            <person name="Pearson M."/>
            <person name="Roberts A."/>
            <person name="Saif S."/>
            <person name="Shea T."/>
            <person name="Shenoy N."/>
            <person name="Sisk P."/>
            <person name="Stolte C."/>
            <person name="Sykes S."/>
            <person name="Thomson T."/>
            <person name="Walk T."/>
            <person name="White J."/>
            <person name="Yandava C."/>
            <person name="Sibley C.D."/>
            <person name="Field T.R."/>
            <person name="Grinwis M."/>
            <person name="Eshaghurshan C.S."/>
            <person name="Surette M.G."/>
            <person name="Haas B."/>
            <person name="Nusbaum C."/>
            <person name="Birren B."/>
        </authorList>
    </citation>
    <scope>NUCLEOTIDE SEQUENCE [LARGE SCALE GENOMIC DNA]</scope>
    <source>
        <strain evidence="3">ATCC 700633</strain>
    </source>
</reference>
<gene>
    <name evidence="3" type="ORF">HMPREF0446_01259</name>
</gene>
<proteinExistence type="inferred from homology"/>
<dbReference type="CDD" id="cd06223">
    <property type="entry name" value="PRTases_typeI"/>
    <property type="match status" value="1"/>
</dbReference>
<reference evidence="3" key="2">
    <citation type="submission" date="2011-10" db="EMBL/GenBank/DDBJ databases">
        <title>The Genome Sequence of Granulicatella elegans ATCC 700633.</title>
        <authorList>
            <consortium name="The Broad Institute Genome Sequencing Platform"/>
            <consortium name="The Broad Institute Genome Sequencing Center for Infectious Disease"/>
            <person name="Earl A."/>
            <person name="Ward D."/>
            <person name="Feldgarden M."/>
            <person name="Gevers D."/>
            <person name="Sibley C.D."/>
            <person name="Field T.R."/>
            <person name="Grinwis M."/>
            <person name="Eshaghurshan C.S."/>
            <person name="Surette M.G."/>
            <person name="Young S.K."/>
            <person name="Zeng Q."/>
            <person name="Gargeya S."/>
            <person name="Fitzgerald M."/>
            <person name="Haas B."/>
            <person name="Abouelleil A."/>
            <person name="Alvarado L."/>
            <person name="Arachchi H.M."/>
            <person name="Berlin A."/>
            <person name="Brown A."/>
            <person name="Chapman S.B."/>
            <person name="Chen Z."/>
            <person name="Dunbar C."/>
            <person name="Freedman E."/>
            <person name="Gearin G."/>
            <person name="Goldberg J."/>
            <person name="Griggs A."/>
            <person name="Gujja S."/>
            <person name="Heiman D."/>
            <person name="Howarth C."/>
            <person name="Larson L."/>
            <person name="Lui A."/>
            <person name="MacDonald P.J.P."/>
            <person name="Montmayeur A."/>
            <person name="Murphy C."/>
            <person name="Neiman D."/>
            <person name="Pearson M."/>
            <person name="Priest M."/>
            <person name="Roberts A."/>
            <person name="Saif S."/>
            <person name="Shea T."/>
            <person name="Shenoy N."/>
            <person name="Sisk P."/>
            <person name="Stolte C."/>
            <person name="Sykes S."/>
            <person name="Wortman J."/>
            <person name="Nusbaum C."/>
            <person name="Birren B."/>
        </authorList>
    </citation>
    <scope>NUCLEOTIDE SEQUENCE [LARGE SCALE GENOMIC DNA]</scope>
    <source>
        <strain evidence="3">ATCC 700633</strain>
    </source>
</reference>
<protein>
    <submittedName>
        <fullName evidence="3">ComF family protein</fullName>
    </submittedName>
</protein>
<dbReference type="eggNOG" id="COG1040">
    <property type="taxonomic scope" value="Bacteria"/>
</dbReference>
<feature type="domain" description="Phosphoribosyltransferase" evidence="2">
    <location>
        <begin position="155"/>
        <end position="226"/>
    </location>
</feature>
<dbReference type="PANTHER" id="PTHR47505">
    <property type="entry name" value="DNA UTILIZATION PROTEIN YHGH"/>
    <property type="match status" value="1"/>
</dbReference>
<evidence type="ECO:0000313" key="3">
    <source>
        <dbReference type="EMBL" id="EEW92778.2"/>
    </source>
</evidence>
<sequence>MTKMRCVWCGNDVTADSGISSLFLWNSRPICRECQQLFHSLEKEPICPGCGRLMEDAAFCYDCIRWKEIDSYFPMNQALYVYEEQAKEFMERYKFIGDCAVAFLIQEDLKKRLKRYLKQGYTICPLPTSKQSLEKREFESVEYLLELSKIPYQQLFQHIGKGKKQSEKTREERMKLQQPFVLKEEIPLPNKILLFDDIYTTGKTIRLAAKLLQDKGIEDVKLFTVFR</sequence>
<comment type="caution">
    <text evidence="3">The sequence shown here is derived from an EMBL/GenBank/DDBJ whole genome shotgun (WGS) entry which is preliminary data.</text>
</comment>
<comment type="similarity">
    <text evidence="1">Belongs to the ComF/GntX family.</text>
</comment>
<dbReference type="EMBL" id="ACRF02000005">
    <property type="protein sequence ID" value="EEW92778.2"/>
    <property type="molecule type" value="Genomic_DNA"/>
</dbReference>
<dbReference type="Proteomes" id="UP000002939">
    <property type="component" value="Unassembled WGS sequence"/>
</dbReference>
<dbReference type="STRING" id="626369.HMPREF0446_01259"/>
<dbReference type="SUPFAM" id="SSF53271">
    <property type="entry name" value="PRTase-like"/>
    <property type="match status" value="1"/>
</dbReference>
<dbReference type="Gene3D" id="3.40.50.2020">
    <property type="match status" value="1"/>
</dbReference>
<dbReference type="InterPro" id="IPR029057">
    <property type="entry name" value="PRTase-like"/>
</dbReference>
<evidence type="ECO:0000259" key="2">
    <source>
        <dbReference type="Pfam" id="PF00156"/>
    </source>
</evidence>
<evidence type="ECO:0000256" key="1">
    <source>
        <dbReference type="ARBA" id="ARBA00008007"/>
    </source>
</evidence>
<organism evidence="3 4">
    <name type="scientific">Granulicatella elegans ATCC 700633</name>
    <dbReference type="NCBI Taxonomy" id="626369"/>
    <lineage>
        <taxon>Bacteria</taxon>
        <taxon>Bacillati</taxon>
        <taxon>Bacillota</taxon>
        <taxon>Bacilli</taxon>
        <taxon>Lactobacillales</taxon>
        <taxon>Carnobacteriaceae</taxon>
        <taxon>Granulicatella</taxon>
    </lineage>
</organism>
<accession>D0BMS4</accession>
<evidence type="ECO:0000313" key="4">
    <source>
        <dbReference type="Proteomes" id="UP000002939"/>
    </source>
</evidence>
<dbReference type="AlphaFoldDB" id="D0BMS4"/>
<dbReference type="HOGENOM" id="CLU_054549_4_0_9"/>
<keyword evidence="4" id="KW-1185">Reference proteome</keyword>
<dbReference type="InterPro" id="IPR000836">
    <property type="entry name" value="PRTase_dom"/>
</dbReference>
<dbReference type="InterPro" id="IPR051910">
    <property type="entry name" value="ComF/GntX_DNA_util-trans"/>
</dbReference>